<dbReference type="InterPro" id="IPR019340">
    <property type="entry name" value="Histone_AcTrfase_su3"/>
</dbReference>
<keyword evidence="3" id="KW-0805">Transcription regulation</keyword>
<keyword evidence="5" id="KW-0539">Nucleus</keyword>
<feature type="coiled-coil region" evidence="6">
    <location>
        <begin position="356"/>
        <end position="392"/>
    </location>
</feature>
<dbReference type="GO" id="GO:0006357">
    <property type="term" value="P:regulation of transcription by RNA polymerase II"/>
    <property type="evidence" value="ECO:0007669"/>
    <property type="project" value="TreeGrafter"/>
</dbReference>
<name>A0A087UN78_STEMI</name>
<feature type="compositionally biased region" description="Basic and acidic residues" evidence="7">
    <location>
        <begin position="92"/>
        <end position="112"/>
    </location>
</feature>
<dbReference type="OrthoDB" id="1232at2759"/>
<gene>
    <name evidence="8" type="ORF">X975_04852</name>
</gene>
<evidence type="ECO:0000313" key="8">
    <source>
        <dbReference type="EMBL" id="KFM78817.1"/>
    </source>
</evidence>
<evidence type="ECO:0000256" key="5">
    <source>
        <dbReference type="ARBA" id="ARBA00023242"/>
    </source>
</evidence>
<dbReference type="STRING" id="407821.A0A087UN78"/>
<dbReference type="Pfam" id="PF10198">
    <property type="entry name" value="Ada3"/>
    <property type="match status" value="1"/>
</dbReference>
<dbReference type="GO" id="GO:0005634">
    <property type="term" value="C:nucleus"/>
    <property type="evidence" value="ECO:0007669"/>
    <property type="project" value="UniProtKB-SubCell"/>
</dbReference>
<organism evidence="8 9">
    <name type="scientific">Stegodyphus mimosarum</name>
    <name type="common">African social velvet spider</name>
    <dbReference type="NCBI Taxonomy" id="407821"/>
    <lineage>
        <taxon>Eukaryota</taxon>
        <taxon>Metazoa</taxon>
        <taxon>Ecdysozoa</taxon>
        <taxon>Arthropoda</taxon>
        <taxon>Chelicerata</taxon>
        <taxon>Arachnida</taxon>
        <taxon>Araneae</taxon>
        <taxon>Araneomorphae</taxon>
        <taxon>Entelegynae</taxon>
        <taxon>Eresoidea</taxon>
        <taxon>Eresidae</taxon>
        <taxon>Stegodyphus</taxon>
    </lineage>
</organism>
<evidence type="ECO:0000256" key="3">
    <source>
        <dbReference type="ARBA" id="ARBA00023015"/>
    </source>
</evidence>
<dbReference type="OMA" id="EECPLQF"/>
<dbReference type="PANTHER" id="PTHR13556:SF2">
    <property type="entry name" value="TRANSCRIPTIONAL ADAPTER 3"/>
    <property type="match status" value="1"/>
</dbReference>
<sequence>MGKDKSKEAENSRVLQCPDLTPVDVVQDCPKYDLMLQQAENICIGPDDLQALQFELENVLVNLTKREECIRDKLDIFENSLEKKPKKSKGKLSSEHLDKKVSPAKKFKDSTGKAHTSSASGRVKSKNVQALKVQEHEFQDPYKYIPKEQKNDSPSRFWALIEPYCAEITMDDIKAMEEWINSHKNDEEYQSIPPLGTHFASQWPQEDIQEEMREGSKTADNQKGNNNGNPSINTGEAIKLLKKIENEWLPTLESQNSPLTERLVSSLVEENLMTSLDDSMAETCEDGSFTNKNYKQDVVKSDSNLNGESLEQRIQKELVNIGALEANHGEYRSSDEVFNELKRLQAALIPVCEHNIKQKKKLLALAKAEMAKQEVKKKLQEADARVMEAYRNIAAAKYKGKKLSKKERDQAMKIIKDRELLMKQLNSM</sequence>
<protein>
    <submittedName>
        <fullName evidence="8">Transcriptional adapter 3</fullName>
    </submittedName>
</protein>
<keyword evidence="6" id="KW-0175">Coiled coil</keyword>
<evidence type="ECO:0000256" key="6">
    <source>
        <dbReference type="SAM" id="Coils"/>
    </source>
</evidence>
<feature type="region of interest" description="Disordered" evidence="7">
    <location>
        <begin position="208"/>
        <end position="233"/>
    </location>
</feature>
<evidence type="ECO:0000256" key="4">
    <source>
        <dbReference type="ARBA" id="ARBA00023163"/>
    </source>
</evidence>
<keyword evidence="9" id="KW-1185">Reference proteome</keyword>
<evidence type="ECO:0000256" key="1">
    <source>
        <dbReference type="ARBA" id="ARBA00004123"/>
    </source>
</evidence>
<reference evidence="8 9" key="1">
    <citation type="submission" date="2013-11" db="EMBL/GenBank/DDBJ databases">
        <title>Genome sequencing of Stegodyphus mimosarum.</title>
        <authorList>
            <person name="Bechsgaard J."/>
        </authorList>
    </citation>
    <scope>NUCLEOTIDE SEQUENCE [LARGE SCALE GENOMIC DNA]</scope>
</reference>
<dbReference type="EMBL" id="KK120681">
    <property type="protein sequence ID" value="KFM78817.1"/>
    <property type="molecule type" value="Genomic_DNA"/>
</dbReference>
<dbReference type="PANTHER" id="PTHR13556">
    <property type="entry name" value="TRANSCRIPTIONAL ADAPTER 3-RELATED"/>
    <property type="match status" value="1"/>
</dbReference>
<feature type="region of interest" description="Disordered" evidence="7">
    <location>
        <begin position="85"/>
        <end position="126"/>
    </location>
</feature>
<dbReference type="GO" id="GO:0003713">
    <property type="term" value="F:transcription coactivator activity"/>
    <property type="evidence" value="ECO:0007669"/>
    <property type="project" value="TreeGrafter"/>
</dbReference>
<proteinExistence type="inferred from homology"/>
<feature type="compositionally biased region" description="Polar residues" evidence="7">
    <location>
        <begin position="218"/>
        <end position="233"/>
    </location>
</feature>
<dbReference type="AlphaFoldDB" id="A0A087UN78"/>
<feature type="non-terminal residue" evidence="8">
    <location>
        <position position="428"/>
    </location>
</feature>
<evidence type="ECO:0000313" key="9">
    <source>
        <dbReference type="Proteomes" id="UP000054359"/>
    </source>
</evidence>
<evidence type="ECO:0000256" key="2">
    <source>
        <dbReference type="ARBA" id="ARBA00005330"/>
    </source>
</evidence>
<evidence type="ECO:0000256" key="7">
    <source>
        <dbReference type="SAM" id="MobiDB-lite"/>
    </source>
</evidence>
<dbReference type="Proteomes" id="UP000054359">
    <property type="component" value="Unassembled WGS sequence"/>
</dbReference>
<comment type="subcellular location">
    <subcellularLocation>
        <location evidence="1">Nucleus</location>
    </subcellularLocation>
</comment>
<keyword evidence="4" id="KW-0804">Transcription</keyword>
<dbReference type="GO" id="GO:0000124">
    <property type="term" value="C:SAGA complex"/>
    <property type="evidence" value="ECO:0007669"/>
    <property type="project" value="TreeGrafter"/>
</dbReference>
<comment type="similarity">
    <text evidence="2">Belongs to the NGG1 family.</text>
</comment>
<accession>A0A087UN78</accession>